<feature type="domain" description="YCII-related" evidence="1">
    <location>
        <begin position="21"/>
        <end position="101"/>
    </location>
</feature>
<dbReference type="PANTHER" id="PTHR33606">
    <property type="entry name" value="PROTEIN YCII"/>
    <property type="match status" value="1"/>
</dbReference>
<evidence type="ECO:0000313" key="2">
    <source>
        <dbReference type="EMBL" id="EMD33180.1"/>
    </source>
</evidence>
<dbReference type="HOGENOM" id="CLU_110355_2_1_1"/>
<sequence length="119" mass="13315">MASPLSAAPLLYKFLVYAPDKADPDAPQYRQALMEEHMKANEEKFKSGFFRIGGALLTEPAVGAPDDKRSMVGSCMIVEAESLEAVREHIKKDPYWTSGKVWDTDRVAIHPFYWAVGQP</sequence>
<dbReference type="PANTHER" id="PTHR33606:SF3">
    <property type="entry name" value="PROTEIN YCII"/>
    <property type="match status" value="1"/>
</dbReference>
<dbReference type="OrthoDB" id="5519740at2759"/>
<dbReference type="AlphaFoldDB" id="M2QLY8"/>
<proteinExistence type="predicted"/>
<gene>
    <name evidence="2" type="ORF">CERSUDRAFT_118239</name>
</gene>
<protein>
    <recommendedName>
        <fullName evidence="1">YCII-related domain-containing protein</fullName>
    </recommendedName>
</protein>
<keyword evidence="3" id="KW-1185">Reference proteome</keyword>
<dbReference type="SUPFAM" id="SSF54909">
    <property type="entry name" value="Dimeric alpha+beta barrel"/>
    <property type="match status" value="1"/>
</dbReference>
<dbReference type="InterPro" id="IPR011008">
    <property type="entry name" value="Dimeric_a/b-barrel"/>
</dbReference>
<evidence type="ECO:0000259" key="1">
    <source>
        <dbReference type="Pfam" id="PF03795"/>
    </source>
</evidence>
<dbReference type="Gene3D" id="3.30.70.1060">
    <property type="entry name" value="Dimeric alpha+beta barrel"/>
    <property type="match status" value="1"/>
</dbReference>
<dbReference type="EMBL" id="KB445807">
    <property type="protein sequence ID" value="EMD33180.1"/>
    <property type="molecule type" value="Genomic_DNA"/>
</dbReference>
<dbReference type="InterPro" id="IPR005545">
    <property type="entry name" value="YCII"/>
</dbReference>
<organism evidence="2 3">
    <name type="scientific">Ceriporiopsis subvermispora (strain B)</name>
    <name type="common">White-rot fungus</name>
    <name type="synonym">Gelatoporia subvermispora</name>
    <dbReference type="NCBI Taxonomy" id="914234"/>
    <lineage>
        <taxon>Eukaryota</taxon>
        <taxon>Fungi</taxon>
        <taxon>Dikarya</taxon>
        <taxon>Basidiomycota</taxon>
        <taxon>Agaricomycotina</taxon>
        <taxon>Agaricomycetes</taxon>
        <taxon>Polyporales</taxon>
        <taxon>Gelatoporiaceae</taxon>
        <taxon>Gelatoporia</taxon>
    </lineage>
</organism>
<evidence type="ECO:0000313" key="3">
    <source>
        <dbReference type="Proteomes" id="UP000016930"/>
    </source>
</evidence>
<dbReference type="InterPro" id="IPR051807">
    <property type="entry name" value="Sec-metab_biosynth-assoc"/>
</dbReference>
<dbReference type="Proteomes" id="UP000016930">
    <property type="component" value="Unassembled WGS sequence"/>
</dbReference>
<accession>M2QLY8</accession>
<name>M2QLY8_CERS8</name>
<reference evidence="2 3" key="1">
    <citation type="journal article" date="2012" name="Proc. Natl. Acad. Sci. U.S.A.">
        <title>Comparative genomics of Ceriporiopsis subvermispora and Phanerochaete chrysosporium provide insight into selective ligninolysis.</title>
        <authorList>
            <person name="Fernandez-Fueyo E."/>
            <person name="Ruiz-Duenas F.J."/>
            <person name="Ferreira P."/>
            <person name="Floudas D."/>
            <person name="Hibbett D.S."/>
            <person name="Canessa P."/>
            <person name="Larrondo L.F."/>
            <person name="James T.Y."/>
            <person name="Seelenfreund D."/>
            <person name="Lobos S."/>
            <person name="Polanco R."/>
            <person name="Tello M."/>
            <person name="Honda Y."/>
            <person name="Watanabe T."/>
            <person name="Watanabe T."/>
            <person name="Ryu J.S."/>
            <person name="Kubicek C.P."/>
            <person name="Schmoll M."/>
            <person name="Gaskell J."/>
            <person name="Hammel K.E."/>
            <person name="St John F.J."/>
            <person name="Vanden Wymelenberg A."/>
            <person name="Sabat G."/>
            <person name="Splinter BonDurant S."/>
            <person name="Syed K."/>
            <person name="Yadav J.S."/>
            <person name="Doddapaneni H."/>
            <person name="Subramanian V."/>
            <person name="Lavin J.L."/>
            <person name="Oguiza J.A."/>
            <person name="Perez G."/>
            <person name="Pisabarro A.G."/>
            <person name="Ramirez L."/>
            <person name="Santoyo F."/>
            <person name="Master E."/>
            <person name="Coutinho P.M."/>
            <person name="Henrissat B."/>
            <person name="Lombard V."/>
            <person name="Magnuson J.K."/>
            <person name="Kuees U."/>
            <person name="Hori C."/>
            <person name="Igarashi K."/>
            <person name="Samejima M."/>
            <person name="Held B.W."/>
            <person name="Barry K.W."/>
            <person name="LaButti K.M."/>
            <person name="Lapidus A."/>
            <person name="Lindquist E.A."/>
            <person name="Lucas S.M."/>
            <person name="Riley R."/>
            <person name="Salamov A.A."/>
            <person name="Hoffmeister D."/>
            <person name="Schwenk D."/>
            <person name="Hadar Y."/>
            <person name="Yarden O."/>
            <person name="de Vries R.P."/>
            <person name="Wiebenga A."/>
            <person name="Stenlid J."/>
            <person name="Eastwood D."/>
            <person name="Grigoriev I.V."/>
            <person name="Berka R.M."/>
            <person name="Blanchette R.A."/>
            <person name="Kersten P."/>
            <person name="Martinez A.T."/>
            <person name="Vicuna R."/>
            <person name="Cullen D."/>
        </authorList>
    </citation>
    <scope>NUCLEOTIDE SEQUENCE [LARGE SCALE GENOMIC DNA]</scope>
    <source>
        <strain evidence="2 3">B</strain>
    </source>
</reference>
<dbReference type="Pfam" id="PF03795">
    <property type="entry name" value="YCII"/>
    <property type="match status" value="1"/>
</dbReference>